<dbReference type="Proteomes" id="UP001152484">
    <property type="component" value="Unassembled WGS sequence"/>
</dbReference>
<sequence>MILSKHKSNPVEPKLIGIRFAPHPPVVLTSNALPDHLSGCLLRQENPCSSNLWYPPSLSVTKHPLYRPQPVSSPDPAPVRASLHTHEPLAGPSTVAGASKSKVQASSRRAISQDRKQKKTQTFEPESMPKPPPSISRAISGDPSNL</sequence>
<organism evidence="2 3">
    <name type="scientific">Cuscuta europaea</name>
    <name type="common">European dodder</name>
    <dbReference type="NCBI Taxonomy" id="41803"/>
    <lineage>
        <taxon>Eukaryota</taxon>
        <taxon>Viridiplantae</taxon>
        <taxon>Streptophyta</taxon>
        <taxon>Embryophyta</taxon>
        <taxon>Tracheophyta</taxon>
        <taxon>Spermatophyta</taxon>
        <taxon>Magnoliopsida</taxon>
        <taxon>eudicotyledons</taxon>
        <taxon>Gunneridae</taxon>
        <taxon>Pentapetalae</taxon>
        <taxon>asterids</taxon>
        <taxon>lamiids</taxon>
        <taxon>Solanales</taxon>
        <taxon>Convolvulaceae</taxon>
        <taxon>Cuscuteae</taxon>
        <taxon>Cuscuta</taxon>
        <taxon>Cuscuta subgen. Cuscuta</taxon>
    </lineage>
</organism>
<reference evidence="2" key="1">
    <citation type="submission" date="2022-07" db="EMBL/GenBank/DDBJ databases">
        <authorList>
            <person name="Macas J."/>
            <person name="Novak P."/>
            <person name="Neumann P."/>
        </authorList>
    </citation>
    <scope>NUCLEOTIDE SEQUENCE</scope>
</reference>
<gene>
    <name evidence="2" type="ORF">CEURO_LOCUS8371</name>
</gene>
<keyword evidence="3" id="KW-1185">Reference proteome</keyword>
<accession>A0A9P1E5Z1</accession>
<protein>
    <submittedName>
        <fullName evidence="2">Uncharacterized protein</fullName>
    </submittedName>
</protein>
<proteinExistence type="predicted"/>
<feature type="region of interest" description="Disordered" evidence="1">
    <location>
        <begin position="63"/>
        <end position="146"/>
    </location>
</feature>
<name>A0A9P1E5Z1_CUSEU</name>
<dbReference type="EMBL" id="CAMAPE010000016">
    <property type="protein sequence ID" value="CAH9082741.1"/>
    <property type="molecule type" value="Genomic_DNA"/>
</dbReference>
<evidence type="ECO:0000313" key="2">
    <source>
        <dbReference type="EMBL" id="CAH9082741.1"/>
    </source>
</evidence>
<evidence type="ECO:0000256" key="1">
    <source>
        <dbReference type="SAM" id="MobiDB-lite"/>
    </source>
</evidence>
<dbReference type="AlphaFoldDB" id="A0A9P1E5Z1"/>
<evidence type="ECO:0000313" key="3">
    <source>
        <dbReference type="Proteomes" id="UP001152484"/>
    </source>
</evidence>
<feature type="compositionally biased region" description="Polar residues" evidence="1">
    <location>
        <begin position="101"/>
        <end position="110"/>
    </location>
</feature>
<comment type="caution">
    <text evidence="2">The sequence shown here is derived from an EMBL/GenBank/DDBJ whole genome shotgun (WGS) entry which is preliminary data.</text>
</comment>